<dbReference type="RefSeq" id="WP_053768676.1">
    <property type="nucleotide sequence ID" value="NZ_CP020572.1"/>
</dbReference>
<sequence>MNAKGLPLAVLLLLSGALGAEPRYEDWTKYLLSAPDYRLEQILKGKWPYLEVLRKDRLQDYQKGPCDPQKDPQGCRGRMPWAEAQAHEFYLPLSSLEATREVARDLRRAWQRFEERYYWRVITELNNPAFWFAYCWAGIRGPELAPPLPDFRLQVPSEGVDPAFLEAATRQGPLDMGRWASAGLHSLDRYLPVPQVDPREFCDGLGLQILPLMYIPGFKVLLQGHEVFRTPGYPSRPLWFNWDEANARVERAMRKALTEYYLDYQKEVARILLTPRPSTPQEALNLLGGDFRSLGAPKVYLPVPWQGHLLGGGSVVAPVYTELVPTDPTALWNGVQSLWNAYKGLIDRAGSEVEKAYLYVHFYRAARTLFQSKAFYGLPGMDAVKENLVKLVEAPLRSLTQSLPVLRGCAGSLDQVASCAALALKKVDLAVKGVGNLQELLGGGTQAEPIKADRESPGLWKFEEAKRWLPPSSLPVYEAFGYAGFFQAQNILEATTVPDIRNVDLSSVNLGNWISWAWNQLSRLVVYWHVPITIDARVEYCPPCVLAYPSLPLEGPVQPLAISPYVLPFALERTHWRWISVPEGYEVPGVRGTPYKPLGDLSALTSLVDLSAFYRILLGR</sequence>
<proteinExistence type="predicted"/>
<reference evidence="3" key="1">
    <citation type="submission" date="2015-07" db="EMBL/GenBank/DDBJ databases">
        <authorList>
            <person name="Zylicz-Stachula A."/>
            <person name="Jezewska-Frackowiak J."/>
            <person name="Czajkowska E."/>
            <person name="Skowron P.M."/>
        </authorList>
    </citation>
    <scope>NUCLEOTIDE SEQUENCE [LARGE SCALE GENOMIC DNA]</scope>
    <source>
        <strain evidence="3">ATCC 25104 / DSM 625 / JCM 10724 / NBRC 103206 / NCIMB 11243 / YT-1</strain>
    </source>
</reference>
<organism evidence="2 3">
    <name type="scientific">Thermus aquaticus</name>
    <dbReference type="NCBI Taxonomy" id="271"/>
    <lineage>
        <taxon>Bacteria</taxon>
        <taxon>Thermotogati</taxon>
        <taxon>Deinococcota</taxon>
        <taxon>Deinococci</taxon>
        <taxon>Thermales</taxon>
        <taxon>Thermaceae</taxon>
        <taxon>Thermus</taxon>
    </lineage>
</organism>
<dbReference type="AlphaFoldDB" id="A0A0M9AC28"/>
<evidence type="ECO:0000313" key="2">
    <source>
        <dbReference type="EMBL" id="KOX88942.1"/>
    </source>
</evidence>
<feature type="chain" id="PRO_5005831020" evidence="1">
    <location>
        <begin position="21"/>
        <end position="620"/>
    </location>
</feature>
<dbReference type="EMBL" id="LHCI01000107">
    <property type="protein sequence ID" value="KOX88942.1"/>
    <property type="molecule type" value="Genomic_DNA"/>
</dbReference>
<comment type="caution">
    <text evidence="2">The sequence shown here is derived from an EMBL/GenBank/DDBJ whole genome shotgun (WGS) entry which is preliminary data.</text>
</comment>
<evidence type="ECO:0000256" key="1">
    <source>
        <dbReference type="SAM" id="SignalP"/>
    </source>
</evidence>
<accession>A0A0M9AC28</accession>
<gene>
    <name evidence="2" type="ORF">BVI061214_02365</name>
</gene>
<feature type="signal peptide" evidence="1">
    <location>
        <begin position="1"/>
        <end position="20"/>
    </location>
</feature>
<dbReference type="PATRIC" id="fig|271.14.peg.2443"/>
<name>A0A0M9AC28_THEAQ</name>
<evidence type="ECO:0000313" key="3">
    <source>
        <dbReference type="Proteomes" id="UP000037685"/>
    </source>
</evidence>
<dbReference type="Proteomes" id="UP000037685">
    <property type="component" value="Unassembled WGS sequence"/>
</dbReference>
<protein>
    <submittedName>
        <fullName evidence="2">Uncharacterized protein</fullName>
    </submittedName>
</protein>
<keyword evidence="1" id="KW-0732">Signal</keyword>